<dbReference type="PROSITE" id="PS50262">
    <property type="entry name" value="G_PROTEIN_RECEP_F1_2"/>
    <property type="match status" value="1"/>
</dbReference>
<feature type="transmembrane region" description="Helical" evidence="10">
    <location>
        <begin position="266"/>
        <end position="283"/>
    </location>
</feature>
<accession>A0A3M6UN02</accession>
<dbReference type="Pfam" id="PF00001">
    <property type="entry name" value="7tm_1"/>
    <property type="match status" value="1"/>
</dbReference>
<evidence type="ECO:0000256" key="2">
    <source>
        <dbReference type="ARBA" id="ARBA00022475"/>
    </source>
</evidence>
<feature type="transmembrane region" description="Helical" evidence="10">
    <location>
        <begin position="20"/>
        <end position="39"/>
    </location>
</feature>
<organism evidence="12 13">
    <name type="scientific">Pocillopora damicornis</name>
    <name type="common">Cauliflower coral</name>
    <name type="synonym">Millepora damicornis</name>
    <dbReference type="NCBI Taxonomy" id="46731"/>
    <lineage>
        <taxon>Eukaryota</taxon>
        <taxon>Metazoa</taxon>
        <taxon>Cnidaria</taxon>
        <taxon>Anthozoa</taxon>
        <taxon>Hexacorallia</taxon>
        <taxon>Scleractinia</taxon>
        <taxon>Astrocoeniina</taxon>
        <taxon>Pocilloporidae</taxon>
        <taxon>Pocillopora</taxon>
    </lineage>
</organism>
<evidence type="ECO:0000256" key="10">
    <source>
        <dbReference type="SAM" id="Phobius"/>
    </source>
</evidence>
<dbReference type="STRING" id="46731.A0A3M6UN02"/>
<dbReference type="OMA" id="CFAEENT"/>
<dbReference type="InterPro" id="IPR000276">
    <property type="entry name" value="GPCR_Rhodpsn"/>
</dbReference>
<dbReference type="PROSITE" id="PS00237">
    <property type="entry name" value="G_PROTEIN_RECEP_F1_1"/>
    <property type="match status" value="1"/>
</dbReference>
<evidence type="ECO:0000259" key="11">
    <source>
        <dbReference type="PROSITE" id="PS50262"/>
    </source>
</evidence>
<dbReference type="CDD" id="cd00637">
    <property type="entry name" value="7tm_classA_rhodopsin-like"/>
    <property type="match status" value="1"/>
</dbReference>
<dbReference type="GO" id="GO:0005886">
    <property type="term" value="C:plasma membrane"/>
    <property type="evidence" value="ECO:0007669"/>
    <property type="project" value="UniProtKB-SubCell"/>
</dbReference>
<dbReference type="OrthoDB" id="5950740at2759"/>
<evidence type="ECO:0000313" key="13">
    <source>
        <dbReference type="Proteomes" id="UP000275408"/>
    </source>
</evidence>
<evidence type="ECO:0000313" key="12">
    <source>
        <dbReference type="EMBL" id="RMX54738.1"/>
    </source>
</evidence>
<evidence type="ECO:0000256" key="4">
    <source>
        <dbReference type="ARBA" id="ARBA00022989"/>
    </source>
</evidence>
<evidence type="ECO:0000256" key="9">
    <source>
        <dbReference type="RuleBase" id="RU000688"/>
    </source>
</evidence>
<dbReference type="GO" id="GO:0004930">
    <property type="term" value="F:G protein-coupled receptor activity"/>
    <property type="evidence" value="ECO:0007669"/>
    <property type="project" value="UniProtKB-KW"/>
</dbReference>
<keyword evidence="7 9" id="KW-0675">Receptor</keyword>
<proteinExistence type="inferred from homology"/>
<feature type="transmembrane region" description="Helical" evidence="10">
    <location>
        <begin position="126"/>
        <end position="148"/>
    </location>
</feature>
<dbReference type="AlphaFoldDB" id="A0A3M6UN02"/>
<dbReference type="InterPro" id="IPR017452">
    <property type="entry name" value="GPCR_Rhodpsn_7TM"/>
</dbReference>
<dbReference type="EMBL" id="RCHS01001212">
    <property type="protein sequence ID" value="RMX54738.1"/>
    <property type="molecule type" value="Genomic_DNA"/>
</dbReference>
<feature type="transmembrane region" description="Helical" evidence="10">
    <location>
        <begin position="226"/>
        <end position="246"/>
    </location>
</feature>
<name>A0A3M6UN02_POCDA</name>
<evidence type="ECO:0000256" key="5">
    <source>
        <dbReference type="ARBA" id="ARBA00023040"/>
    </source>
</evidence>
<dbReference type="SUPFAM" id="SSF81321">
    <property type="entry name" value="Family A G protein-coupled receptor-like"/>
    <property type="match status" value="1"/>
</dbReference>
<dbReference type="Proteomes" id="UP000275408">
    <property type="component" value="Unassembled WGS sequence"/>
</dbReference>
<keyword evidence="2" id="KW-1003">Cell membrane</keyword>
<keyword evidence="8 9" id="KW-0807">Transducer</keyword>
<evidence type="ECO:0000256" key="6">
    <source>
        <dbReference type="ARBA" id="ARBA00023136"/>
    </source>
</evidence>
<comment type="caution">
    <text evidence="12">The sequence shown here is derived from an EMBL/GenBank/DDBJ whole genome shotgun (WGS) entry which is preliminary data.</text>
</comment>
<evidence type="ECO:0000256" key="1">
    <source>
        <dbReference type="ARBA" id="ARBA00004651"/>
    </source>
</evidence>
<dbReference type="PANTHER" id="PTHR24249:SF372">
    <property type="entry name" value="G-PROTEIN COUPLED RECEPTORS FAMILY 1 PROFILE DOMAIN-CONTAINING PROTEIN"/>
    <property type="match status" value="1"/>
</dbReference>
<dbReference type="PRINTS" id="PR00237">
    <property type="entry name" value="GPCRRHODOPSN"/>
</dbReference>
<keyword evidence="13" id="KW-1185">Reference proteome</keyword>
<comment type="subcellular location">
    <subcellularLocation>
        <location evidence="1">Cell membrane</location>
        <topology evidence="1">Multi-pass membrane protein</topology>
    </subcellularLocation>
</comment>
<dbReference type="Gene3D" id="1.20.1070.10">
    <property type="entry name" value="Rhodopsin 7-helix transmembrane proteins"/>
    <property type="match status" value="1"/>
</dbReference>
<feature type="domain" description="G-protein coupled receptors family 1 profile" evidence="11">
    <location>
        <begin position="30"/>
        <end position="281"/>
    </location>
</feature>
<evidence type="ECO:0000256" key="3">
    <source>
        <dbReference type="ARBA" id="ARBA00022692"/>
    </source>
</evidence>
<comment type="similarity">
    <text evidence="9">Belongs to the G-protein coupled receptor 1 family.</text>
</comment>
<dbReference type="InterPro" id="IPR050569">
    <property type="entry name" value="TAAR"/>
</dbReference>
<evidence type="ECO:0000256" key="8">
    <source>
        <dbReference type="ARBA" id="ARBA00023224"/>
    </source>
</evidence>
<keyword evidence="6 10" id="KW-0472">Membrane</keyword>
<protein>
    <recommendedName>
        <fullName evidence="11">G-protein coupled receptors family 1 profile domain-containing protein</fullName>
    </recommendedName>
</protein>
<dbReference type="PANTHER" id="PTHR24249">
    <property type="entry name" value="HISTAMINE RECEPTOR-RELATED G-PROTEIN COUPLED RECEPTOR"/>
    <property type="match status" value="1"/>
</dbReference>
<evidence type="ECO:0000256" key="7">
    <source>
        <dbReference type="ARBA" id="ARBA00023170"/>
    </source>
</evidence>
<feature type="transmembrane region" description="Helical" evidence="10">
    <location>
        <begin position="51"/>
        <end position="77"/>
    </location>
</feature>
<sequence length="323" mass="37491">MSSNSTDDSPFAFSPQTVPALVFMVFILPINGGVIFLIASYSSLRTPSNIILASLAVSDFLVGLVGIPLLLACTYTYISPICISSYTFFTFMALSTVLHITVMTCDRYIYIVWALRYRDIVHRKRVLIVLGITWFLSLTSLVRLSWTWNLNIETAPEDLEPMHQKETTLFLFNVIVFFLIPLIIMSVLDTHMLLLLRSQCQRIARENLPTEFEKRERKLQRRRQRAVLTCVLLLTLYVIFWLPYFILEIVQQTHNDNLHPMTVFAIYYLRLCTSMFNPLAYTLRKRDLKSKVRYIAYNLFPKLAADTVENRTDQFPLSSRTDL</sequence>
<keyword evidence="4 10" id="KW-1133">Transmembrane helix</keyword>
<gene>
    <name evidence="12" type="ORF">pdam_00011522</name>
</gene>
<feature type="transmembrane region" description="Helical" evidence="10">
    <location>
        <begin position="168"/>
        <end position="188"/>
    </location>
</feature>
<keyword evidence="3 9" id="KW-0812">Transmembrane</keyword>
<keyword evidence="5 9" id="KW-0297">G-protein coupled receptor</keyword>
<feature type="transmembrane region" description="Helical" evidence="10">
    <location>
        <begin position="83"/>
        <end position="105"/>
    </location>
</feature>
<reference evidence="12 13" key="1">
    <citation type="journal article" date="2018" name="Sci. Rep.">
        <title>Comparative analysis of the Pocillopora damicornis genome highlights role of immune system in coral evolution.</title>
        <authorList>
            <person name="Cunning R."/>
            <person name="Bay R.A."/>
            <person name="Gillette P."/>
            <person name="Baker A.C."/>
            <person name="Traylor-Knowles N."/>
        </authorList>
    </citation>
    <scope>NUCLEOTIDE SEQUENCE [LARGE SCALE GENOMIC DNA]</scope>
    <source>
        <strain evidence="12">RSMAS</strain>
        <tissue evidence="12">Whole animal</tissue>
    </source>
</reference>